<accession>A0A2P5ET30</accession>
<organism evidence="2 3">
    <name type="scientific">Trema orientale</name>
    <name type="common">Charcoal tree</name>
    <name type="synonym">Celtis orientalis</name>
    <dbReference type="NCBI Taxonomy" id="63057"/>
    <lineage>
        <taxon>Eukaryota</taxon>
        <taxon>Viridiplantae</taxon>
        <taxon>Streptophyta</taxon>
        <taxon>Embryophyta</taxon>
        <taxon>Tracheophyta</taxon>
        <taxon>Spermatophyta</taxon>
        <taxon>Magnoliopsida</taxon>
        <taxon>eudicotyledons</taxon>
        <taxon>Gunneridae</taxon>
        <taxon>Pentapetalae</taxon>
        <taxon>rosids</taxon>
        <taxon>fabids</taxon>
        <taxon>Rosales</taxon>
        <taxon>Cannabaceae</taxon>
        <taxon>Trema</taxon>
    </lineage>
</organism>
<dbReference type="OrthoDB" id="1739065at2759"/>
<keyword evidence="1" id="KW-0812">Transmembrane</keyword>
<dbReference type="AlphaFoldDB" id="A0A2P5ET30"/>
<sequence>MHLVDLLNLRTGTAATRRRNIIINTSSNVTTSTLVHLGDDGVADALKLLHLVLKLISLSELVAVKPLNCSINGVLNLLLVSISKLGGNLLVLDSVPHVVCVVLQGILGINLLLVLLILCLVFLRLLNHLLNFILGQSSLVVGDGDLVLLSCGLVLSRNIKDTIGINVKADIDLRNTPGSWRNARKLKLSEQVVVPGSGSLTLINLDQHTRLVVRVCGEHLLLLGGNGCVPGNQYSHNTSSGLQTKRQRCNIQKQQILNLLVSFPTQNSSLDSGTISNSLIRVNALAKLLSIEEVLQQLLNLGNSSGTTNKHYIMNGALVHLSISQTLLDGLHTFPEEIHVEFLKSGTGNS</sequence>
<reference evidence="3" key="1">
    <citation type="submission" date="2016-06" db="EMBL/GenBank/DDBJ databases">
        <title>Parallel loss of symbiosis genes in relatives of nitrogen-fixing non-legume Parasponia.</title>
        <authorList>
            <person name="Van Velzen R."/>
            <person name="Holmer R."/>
            <person name="Bu F."/>
            <person name="Rutten L."/>
            <person name="Van Zeijl A."/>
            <person name="Liu W."/>
            <person name="Santuari L."/>
            <person name="Cao Q."/>
            <person name="Sharma T."/>
            <person name="Shen D."/>
            <person name="Roswanjaya Y."/>
            <person name="Wardhani T."/>
            <person name="Kalhor M.S."/>
            <person name="Jansen J."/>
            <person name="Van den Hoogen J."/>
            <person name="Gungor B."/>
            <person name="Hartog M."/>
            <person name="Hontelez J."/>
            <person name="Verver J."/>
            <person name="Yang W.-C."/>
            <person name="Schijlen E."/>
            <person name="Repin R."/>
            <person name="Schilthuizen M."/>
            <person name="Schranz E."/>
            <person name="Heidstra R."/>
            <person name="Miyata K."/>
            <person name="Fedorova E."/>
            <person name="Kohlen W."/>
            <person name="Bisseling T."/>
            <person name="Smit S."/>
            <person name="Geurts R."/>
        </authorList>
    </citation>
    <scope>NUCLEOTIDE SEQUENCE [LARGE SCALE GENOMIC DNA]</scope>
    <source>
        <strain evidence="3">cv. RG33-2</strain>
    </source>
</reference>
<keyword evidence="1" id="KW-0472">Membrane</keyword>
<gene>
    <name evidence="2" type="ORF">TorRG33x02_154070</name>
</gene>
<keyword evidence="3" id="KW-1185">Reference proteome</keyword>
<dbReference type="EMBL" id="JXTC01000102">
    <property type="protein sequence ID" value="PON88701.1"/>
    <property type="molecule type" value="Genomic_DNA"/>
</dbReference>
<evidence type="ECO:0000256" key="1">
    <source>
        <dbReference type="SAM" id="Phobius"/>
    </source>
</evidence>
<protein>
    <submittedName>
        <fullName evidence="2">Glutamate dehydrogenase, NAD-specific</fullName>
    </submittedName>
</protein>
<feature type="transmembrane region" description="Helical" evidence="1">
    <location>
        <begin position="95"/>
        <end position="123"/>
    </location>
</feature>
<evidence type="ECO:0000313" key="3">
    <source>
        <dbReference type="Proteomes" id="UP000237000"/>
    </source>
</evidence>
<evidence type="ECO:0000313" key="2">
    <source>
        <dbReference type="EMBL" id="PON88701.1"/>
    </source>
</evidence>
<dbReference type="Pfam" id="PF10712">
    <property type="entry name" value="NAD-GH"/>
    <property type="match status" value="1"/>
</dbReference>
<keyword evidence="1" id="KW-1133">Transmembrane helix</keyword>
<dbReference type="InParanoid" id="A0A2P5ET30"/>
<dbReference type="STRING" id="63057.A0A2P5ET30"/>
<name>A0A2P5ET30_TREOI</name>
<dbReference type="Proteomes" id="UP000237000">
    <property type="component" value="Unassembled WGS sequence"/>
</dbReference>
<dbReference type="InterPro" id="IPR019651">
    <property type="entry name" value="Glutamate_DH_NAD-spec"/>
</dbReference>
<proteinExistence type="predicted"/>
<comment type="caution">
    <text evidence="2">The sequence shown here is derived from an EMBL/GenBank/DDBJ whole genome shotgun (WGS) entry which is preliminary data.</text>
</comment>